<evidence type="ECO:0000313" key="1">
    <source>
        <dbReference type="EMBL" id="CRZ02333.1"/>
    </source>
</evidence>
<reference evidence="1" key="1">
    <citation type="submission" date="2015-04" db="EMBL/GenBank/DDBJ databases">
        <title>The genome sequence of the plant pathogenic Rhizarian Plasmodiophora brassicae reveals insights in its biotrophic life cycle and the origin of chitin synthesis.</title>
        <authorList>
            <person name="Schwelm A."/>
            <person name="Fogelqvist J."/>
            <person name="Knaust A."/>
            <person name="Julke S."/>
            <person name="Lilja T."/>
            <person name="Dhandapani V."/>
            <person name="Bonilla-Rosso G."/>
            <person name="Karlsson M."/>
            <person name="Shevchenko A."/>
            <person name="Choi S.R."/>
            <person name="Kim H.G."/>
            <person name="Park J.Y."/>
            <person name="Lim Y.P."/>
            <person name="Ludwig-Muller J."/>
            <person name="Dixelius C."/>
        </authorList>
    </citation>
    <scope>NUCLEOTIDE SEQUENCE</scope>
    <source>
        <tissue evidence="1">Potato root galls</tissue>
    </source>
</reference>
<proteinExistence type="predicted"/>
<dbReference type="Gene3D" id="3.20.20.150">
    <property type="entry name" value="Divalent-metal-dependent TIM barrel enzymes"/>
    <property type="match status" value="1"/>
</dbReference>
<organism evidence="1">
    <name type="scientific">Spongospora subterranea</name>
    <dbReference type="NCBI Taxonomy" id="70186"/>
    <lineage>
        <taxon>Eukaryota</taxon>
        <taxon>Sar</taxon>
        <taxon>Rhizaria</taxon>
        <taxon>Endomyxa</taxon>
        <taxon>Phytomyxea</taxon>
        <taxon>Plasmodiophorida</taxon>
        <taxon>Plasmodiophoridae</taxon>
        <taxon>Spongospora</taxon>
    </lineage>
</organism>
<dbReference type="EMBL" id="HACM01001891">
    <property type="protein sequence ID" value="CRZ02333.1"/>
    <property type="molecule type" value="Transcribed_RNA"/>
</dbReference>
<protein>
    <recommendedName>
        <fullName evidence="2">Xylose isomerase-like TIM barrel domain-containing protein</fullName>
    </recommendedName>
</protein>
<dbReference type="AlphaFoldDB" id="A0A0H5QK12"/>
<sequence>MAIRKLGIDGHIAAINSFSGHDSMEFDDAVSLLNAMHDWYDEVFVGQLAGDVDRPRLLHETHRGRLLYSPWVTRRLLDAVPRLNLVADLSHWTCVAEFPLGPSPLAVDRDSLHRNLLAETIREIVPRIYHVQGRVGYEQGPQVDDPRQPEWAPQLSSFEYWWDLIFTNLIQKDQMCSFTAEHGPPPYQRSLPNRSHRDLLEHVDDVNQWIGARQAQRFIAISASIAAPK</sequence>
<dbReference type="SUPFAM" id="SSF51658">
    <property type="entry name" value="Xylose isomerase-like"/>
    <property type="match status" value="1"/>
</dbReference>
<accession>A0A0H5QK12</accession>
<evidence type="ECO:0008006" key="2">
    <source>
        <dbReference type="Google" id="ProtNLM"/>
    </source>
</evidence>
<name>A0A0H5QK12_9EUKA</name>
<dbReference type="InterPro" id="IPR036237">
    <property type="entry name" value="Xyl_isomerase-like_sf"/>
</dbReference>